<accession>A0A1X7L3G7</accession>
<dbReference type="GO" id="GO:0016757">
    <property type="term" value="F:glycosyltransferase activity"/>
    <property type="evidence" value="ECO:0007669"/>
    <property type="project" value="InterPro"/>
</dbReference>
<name>A0A1X7L3G7_9SPHI</name>
<dbReference type="STRING" id="561061.SAMN05660862_3538"/>
<evidence type="ECO:0000313" key="2">
    <source>
        <dbReference type="Proteomes" id="UP000192980"/>
    </source>
</evidence>
<organism evidence="1 2">
    <name type="scientific">Sphingobacterium psychroaquaticum</name>
    <dbReference type="NCBI Taxonomy" id="561061"/>
    <lineage>
        <taxon>Bacteria</taxon>
        <taxon>Pseudomonadati</taxon>
        <taxon>Bacteroidota</taxon>
        <taxon>Sphingobacteriia</taxon>
        <taxon>Sphingobacteriales</taxon>
        <taxon>Sphingobacteriaceae</taxon>
        <taxon>Sphingobacterium</taxon>
    </lineage>
</organism>
<dbReference type="InterPro" id="IPR008441">
    <property type="entry name" value="AfumC-like_glycosyl_Trfase"/>
</dbReference>
<proteinExistence type="predicted"/>
<keyword evidence="2" id="KW-1185">Reference proteome</keyword>
<evidence type="ECO:0000313" key="1">
    <source>
        <dbReference type="EMBL" id="SMG48411.1"/>
    </source>
</evidence>
<sequence>MPLVHSLQEVILKHNVPFVIWCYWEGAPMNKNRALSFEYLCDNIGVPVLLVTRDNLHQFVRHDSPLHPCFEQLSIVHRSDYIRAYLLQHYGGGWHDIKATKVSFTDSWNDFADQNIWMIGRPETENGAAPVFDANGAYMPDNYLNLISVPTWIGRPDTPFSRELYQGFLSLFDTYQKELKEHPARHPREKKIKAKHMGHQLVLFFKYLLSGRNPNYPLPWTVFGNIFHPLCLKYKEHIARSLPIDMEKNAGIYHR</sequence>
<dbReference type="Pfam" id="PF05704">
    <property type="entry name" value="Caps_synth"/>
    <property type="match status" value="1"/>
</dbReference>
<dbReference type="AlphaFoldDB" id="A0A1X7L3G7"/>
<reference evidence="1 2" key="1">
    <citation type="submission" date="2017-04" db="EMBL/GenBank/DDBJ databases">
        <authorList>
            <person name="Afonso C.L."/>
            <person name="Miller P.J."/>
            <person name="Scott M.A."/>
            <person name="Spackman E."/>
            <person name="Goraichik I."/>
            <person name="Dimitrov K.M."/>
            <person name="Suarez D.L."/>
            <person name="Swayne D.E."/>
        </authorList>
    </citation>
    <scope>NUCLEOTIDE SEQUENCE [LARGE SCALE GENOMIC DNA]</scope>
    <source>
        <strain evidence="1 2">DSM 22418</strain>
    </source>
</reference>
<dbReference type="EMBL" id="FXAU01000008">
    <property type="protein sequence ID" value="SMG48411.1"/>
    <property type="molecule type" value="Genomic_DNA"/>
</dbReference>
<gene>
    <name evidence="1" type="ORF">SAMN05660862_3538</name>
</gene>
<dbReference type="Proteomes" id="UP000192980">
    <property type="component" value="Unassembled WGS sequence"/>
</dbReference>
<protein>
    <submittedName>
        <fullName evidence="1">Capsular polysaccharide synthesis protein</fullName>
    </submittedName>
</protein>